<dbReference type="AlphaFoldDB" id="A0A0A9GIT1"/>
<dbReference type="PROSITE" id="PS51257">
    <property type="entry name" value="PROKAR_LIPOPROTEIN"/>
    <property type="match status" value="1"/>
</dbReference>
<organism evidence="1">
    <name type="scientific">Arundo donax</name>
    <name type="common">Giant reed</name>
    <name type="synonym">Donax arundinaceus</name>
    <dbReference type="NCBI Taxonomy" id="35708"/>
    <lineage>
        <taxon>Eukaryota</taxon>
        <taxon>Viridiplantae</taxon>
        <taxon>Streptophyta</taxon>
        <taxon>Embryophyta</taxon>
        <taxon>Tracheophyta</taxon>
        <taxon>Spermatophyta</taxon>
        <taxon>Magnoliopsida</taxon>
        <taxon>Liliopsida</taxon>
        <taxon>Poales</taxon>
        <taxon>Poaceae</taxon>
        <taxon>PACMAD clade</taxon>
        <taxon>Arundinoideae</taxon>
        <taxon>Arundineae</taxon>
        <taxon>Arundo</taxon>
    </lineage>
</organism>
<sequence>MTFKFKRSLPLCSHDFMIFSHIWTILTSCIASLTDLAGAKFGTNIAGASLGPVGYSAPLTETFVLTENSVELGDFLFRYEGFGRIVPSRR</sequence>
<name>A0A0A9GIT1_ARUDO</name>
<proteinExistence type="predicted"/>
<evidence type="ECO:0000313" key="1">
    <source>
        <dbReference type="EMBL" id="JAE20583.1"/>
    </source>
</evidence>
<accession>A0A0A9GIT1</accession>
<dbReference type="EMBL" id="GBRH01177313">
    <property type="protein sequence ID" value="JAE20583.1"/>
    <property type="molecule type" value="Transcribed_RNA"/>
</dbReference>
<reference evidence="1" key="2">
    <citation type="journal article" date="2015" name="Data Brief">
        <title>Shoot transcriptome of the giant reed, Arundo donax.</title>
        <authorList>
            <person name="Barrero R.A."/>
            <person name="Guerrero F.D."/>
            <person name="Moolhuijzen P."/>
            <person name="Goolsby J.A."/>
            <person name="Tidwell J."/>
            <person name="Bellgard S.E."/>
            <person name="Bellgard M.I."/>
        </authorList>
    </citation>
    <scope>NUCLEOTIDE SEQUENCE</scope>
    <source>
        <tissue evidence="1">Shoot tissue taken approximately 20 cm above the soil surface</tissue>
    </source>
</reference>
<reference evidence="1" key="1">
    <citation type="submission" date="2014-09" db="EMBL/GenBank/DDBJ databases">
        <authorList>
            <person name="Magalhaes I.L.F."/>
            <person name="Oliveira U."/>
            <person name="Santos F.R."/>
            <person name="Vidigal T.H.D.A."/>
            <person name="Brescovit A.D."/>
            <person name="Santos A.J."/>
        </authorList>
    </citation>
    <scope>NUCLEOTIDE SEQUENCE</scope>
    <source>
        <tissue evidence="1">Shoot tissue taken approximately 20 cm above the soil surface</tissue>
    </source>
</reference>
<protein>
    <submittedName>
        <fullName evidence="1">Uncharacterized protein</fullName>
    </submittedName>
</protein>